<evidence type="ECO:0000313" key="8">
    <source>
        <dbReference type="Proteomes" id="UP000218785"/>
    </source>
</evidence>
<dbReference type="Pfam" id="PF06081">
    <property type="entry name" value="ArAE_1"/>
    <property type="match status" value="1"/>
</dbReference>
<evidence type="ECO:0000256" key="6">
    <source>
        <dbReference type="SAM" id="Phobius"/>
    </source>
</evidence>
<dbReference type="RefSeq" id="WP_096580918.1">
    <property type="nucleotide sequence ID" value="NZ_CAWNJS010000001.1"/>
</dbReference>
<organism evidence="7 8">
    <name type="scientific">Tolypothrix tenuis PCC 7101</name>
    <dbReference type="NCBI Taxonomy" id="231146"/>
    <lineage>
        <taxon>Bacteria</taxon>
        <taxon>Bacillati</taxon>
        <taxon>Cyanobacteriota</taxon>
        <taxon>Cyanophyceae</taxon>
        <taxon>Nostocales</taxon>
        <taxon>Tolypothrichaceae</taxon>
        <taxon>Tolypothrix</taxon>
    </lineage>
</organism>
<evidence type="ECO:0000256" key="4">
    <source>
        <dbReference type="ARBA" id="ARBA00022989"/>
    </source>
</evidence>
<sequence length="378" mass="42511">MAKSSRSLSRSNNPAKRSRLRNAIAHIKNWMLSPQAISWLQLAKMAGKMAIAATISLVIAQGLRWEYPFYAVIAAIIVMSSTHGSTLTLGIQRLIGTIIGALSGAVFAVTLGTHPWSLGLCVFITIFATSCGKFNEAAKLAGYVSAIVILSYNHSPWLYAWGRLLETLLGIGVALLVNKFIFPAAAGVQLRECLFQTLVDLEKFYRLVVNCAFTGNYDRSYADALKISIIRSFGQGRELWKEVRQGLSNEPPEMRVNPAWEFLIRRIWEHILTMEHTVLARQQDTFWQMLSPQLTPLAQETQNVMLVLATAVKSHQPQLSISEMEVALTNATEQFNHLQTTHQSNYPIDELLRFFTFFYIMEEVGRKLQRMAATLNQE</sequence>
<keyword evidence="3 6" id="KW-0812">Transmembrane</keyword>
<evidence type="ECO:0000256" key="2">
    <source>
        <dbReference type="ARBA" id="ARBA00022475"/>
    </source>
</evidence>
<dbReference type="InterPro" id="IPR010343">
    <property type="entry name" value="ArAE_1"/>
</dbReference>
<accession>A0A1Z4N6N4</accession>
<feature type="transmembrane region" description="Helical" evidence="6">
    <location>
        <begin position="98"/>
        <end position="128"/>
    </location>
</feature>
<dbReference type="AlphaFoldDB" id="A0A1Z4N6N4"/>
<feature type="transmembrane region" description="Helical" evidence="6">
    <location>
        <begin position="140"/>
        <end position="161"/>
    </location>
</feature>
<dbReference type="Proteomes" id="UP000218785">
    <property type="component" value="Chromosome"/>
</dbReference>
<evidence type="ECO:0000256" key="3">
    <source>
        <dbReference type="ARBA" id="ARBA00022692"/>
    </source>
</evidence>
<dbReference type="EMBL" id="AP018248">
    <property type="protein sequence ID" value="BAZ01376.1"/>
    <property type="molecule type" value="Genomic_DNA"/>
</dbReference>
<protein>
    <submittedName>
        <fullName evidence="7">Membrane protein-like protein</fullName>
    </submittedName>
</protein>
<keyword evidence="2" id="KW-1003">Cell membrane</keyword>
<dbReference type="PANTHER" id="PTHR30509">
    <property type="entry name" value="P-HYDROXYBENZOIC ACID EFFLUX PUMP SUBUNIT-RELATED"/>
    <property type="match status" value="1"/>
</dbReference>
<dbReference type="GO" id="GO:0005886">
    <property type="term" value="C:plasma membrane"/>
    <property type="evidence" value="ECO:0007669"/>
    <property type="project" value="UniProtKB-SubCell"/>
</dbReference>
<feature type="transmembrane region" description="Helical" evidence="6">
    <location>
        <begin position="69"/>
        <end position="91"/>
    </location>
</feature>
<evidence type="ECO:0000256" key="1">
    <source>
        <dbReference type="ARBA" id="ARBA00004651"/>
    </source>
</evidence>
<evidence type="ECO:0000256" key="5">
    <source>
        <dbReference type="ARBA" id="ARBA00023136"/>
    </source>
</evidence>
<dbReference type="PANTHER" id="PTHR30509:SF9">
    <property type="entry name" value="MULTIDRUG RESISTANCE PROTEIN MDTO"/>
    <property type="match status" value="1"/>
</dbReference>
<keyword evidence="8" id="KW-1185">Reference proteome</keyword>
<evidence type="ECO:0000313" key="7">
    <source>
        <dbReference type="EMBL" id="BAZ01376.1"/>
    </source>
</evidence>
<gene>
    <name evidence="7" type="ORF">NIES37_53750</name>
</gene>
<keyword evidence="4 6" id="KW-1133">Transmembrane helix</keyword>
<comment type="subcellular location">
    <subcellularLocation>
        <location evidence="1">Cell membrane</location>
        <topology evidence="1">Multi-pass membrane protein</topology>
    </subcellularLocation>
</comment>
<dbReference type="KEGG" id="ttq:NIES37_53750"/>
<reference evidence="7 8" key="1">
    <citation type="submission" date="2017-06" db="EMBL/GenBank/DDBJ databases">
        <title>Genome sequencing of cyanobaciteial culture collection at National Institute for Environmental Studies (NIES).</title>
        <authorList>
            <person name="Hirose Y."/>
            <person name="Shimura Y."/>
            <person name="Fujisawa T."/>
            <person name="Nakamura Y."/>
            <person name="Kawachi M."/>
        </authorList>
    </citation>
    <scope>NUCLEOTIDE SEQUENCE [LARGE SCALE GENOMIC DNA]</scope>
    <source>
        <strain evidence="7 8">NIES-37</strain>
    </source>
</reference>
<keyword evidence="5 6" id="KW-0472">Membrane</keyword>
<name>A0A1Z4N6N4_9CYAN</name>
<proteinExistence type="predicted"/>